<accession>A0A8T2TSK4</accession>
<evidence type="ECO:0000313" key="11">
    <source>
        <dbReference type="EMBL" id="KAH7424726.1"/>
    </source>
</evidence>
<evidence type="ECO:0000313" key="12">
    <source>
        <dbReference type="Proteomes" id="UP000825935"/>
    </source>
</evidence>
<keyword evidence="8" id="KW-0863">Zinc-finger</keyword>
<dbReference type="CDD" id="cd19821">
    <property type="entry name" value="Bbox1_BBX-like"/>
    <property type="match status" value="2"/>
</dbReference>
<protein>
    <recommendedName>
        <fullName evidence="10">B box-type domain-containing protein</fullName>
    </recommendedName>
</protein>
<sequence length="228" mass="24833">MRAVCDVCETAPAVLFCAADEAALCIECDEKVHGCNKLASRHIRLTLADEPNASRKCDICENATAFFFCAIDGTSLCLQCDLVVHVGGKMTHERCLLMGQRVELPMMQAEGRLGKPHNIDPKAKGKINRNAYLHVNHQPTNSIHSQQQADTSNTSAIAIAIGDTSSQMIDLNFGSRHELSSTVRDAQLENGENEESLAVVPDIARREASSSETLPETGGHHQQLQPRC</sequence>
<keyword evidence="12" id="KW-1185">Reference proteome</keyword>
<keyword evidence="3" id="KW-0677">Repeat</keyword>
<organism evidence="11 12">
    <name type="scientific">Ceratopteris richardii</name>
    <name type="common">Triangle waterfern</name>
    <dbReference type="NCBI Taxonomy" id="49495"/>
    <lineage>
        <taxon>Eukaryota</taxon>
        <taxon>Viridiplantae</taxon>
        <taxon>Streptophyta</taxon>
        <taxon>Embryophyta</taxon>
        <taxon>Tracheophyta</taxon>
        <taxon>Polypodiopsida</taxon>
        <taxon>Polypodiidae</taxon>
        <taxon>Polypodiales</taxon>
        <taxon>Pteridineae</taxon>
        <taxon>Pteridaceae</taxon>
        <taxon>Parkerioideae</taxon>
        <taxon>Ceratopteris</taxon>
    </lineage>
</organism>
<dbReference type="Pfam" id="PF00643">
    <property type="entry name" value="zf-B_box"/>
    <property type="match status" value="1"/>
</dbReference>
<dbReference type="PANTHER" id="PTHR31832:SF5">
    <property type="entry name" value="OS09G0527900 PROTEIN"/>
    <property type="match status" value="1"/>
</dbReference>
<comment type="subcellular location">
    <subcellularLocation>
        <location evidence="1">Nucleus</location>
    </subcellularLocation>
</comment>
<proteinExistence type="predicted"/>
<evidence type="ECO:0000256" key="6">
    <source>
        <dbReference type="ARBA" id="ARBA00023163"/>
    </source>
</evidence>
<dbReference type="Gene3D" id="3.30.160.60">
    <property type="entry name" value="Classic Zinc Finger"/>
    <property type="match status" value="1"/>
</dbReference>
<evidence type="ECO:0000256" key="3">
    <source>
        <dbReference type="ARBA" id="ARBA00022737"/>
    </source>
</evidence>
<dbReference type="InterPro" id="IPR051979">
    <property type="entry name" value="B-box_zinc_finger"/>
</dbReference>
<dbReference type="PROSITE" id="PS50119">
    <property type="entry name" value="ZF_BBOX"/>
    <property type="match status" value="2"/>
</dbReference>
<dbReference type="AlphaFoldDB" id="A0A8T2TSK4"/>
<evidence type="ECO:0000256" key="9">
    <source>
        <dbReference type="SAM" id="MobiDB-lite"/>
    </source>
</evidence>
<evidence type="ECO:0000256" key="8">
    <source>
        <dbReference type="PROSITE-ProRule" id="PRU00024"/>
    </source>
</evidence>
<feature type="region of interest" description="Disordered" evidence="9">
    <location>
        <begin position="206"/>
        <end position="228"/>
    </location>
</feature>
<dbReference type="GO" id="GO:0006355">
    <property type="term" value="P:regulation of DNA-templated transcription"/>
    <property type="evidence" value="ECO:0007669"/>
    <property type="project" value="TreeGrafter"/>
</dbReference>
<comment type="caution">
    <text evidence="11">The sequence shown here is derived from an EMBL/GenBank/DDBJ whole genome shotgun (WGS) entry which is preliminary data.</text>
</comment>
<dbReference type="PANTHER" id="PTHR31832">
    <property type="entry name" value="B-BOX ZINC FINGER PROTEIN 22"/>
    <property type="match status" value="1"/>
</dbReference>
<dbReference type="InterPro" id="IPR000315">
    <property type="entry name" value="Znf_B-box"/>
</dbReference>
<evidence type="ECO:0000256" key="4">
    <source>
        <dbReference type="ARBA" id="ARBA00022833"/>
    </source>
</evidence>
<gene>
    <name evidence="11" type="ORF">KP509_11G021600</name>
</gene>
<dbReference type="SMART" id="SM00336">
    <property type="entry name" value="BBOX"/>
    <property type="match status" value="2"/>
</dbReference>
<keyword evidence="7" id="KW-0539">Nucleus</keyword>
<reference evidence="11" key="1">
    <citation type="submission" date="2021-08" db="EMBL/GenBank/DDBJ databases">
        <title>WGS assembly of Ceratopteris richardii.</title>
        <authorList>
            <person name="Marchant D.B."/>
            <person name="Chen G."/>
            <person name="Jenkins J."/>
            <person name="Shu S."/>
            <person name="Leebens-Mack J."/>
            <person name="Grimwood J."/>
            <person name="Schmutz J."/>
            <person name="Soltis P."/>
            <person name="Soltis D."/>
            <person name="Chen Z.-H."/>
        </authorList>
    </citation>
    <scope>NUCLEOTIDE SEQUENCE</scope>
    <source>
        <strain evidence="11">Whitten #5841</strain>
        <tissue evidence="11">Leaf</tissue>
    </source>
</reference>
<evidence type="ECO:0000256" key="5">
    <source>
        <dbReference type="ARBA" id="ARBA00023015"/>
    </source>
</evidence>
<dbReference type="GO" id="GO:0009640">
    <property type="term" value="P:photomorphogenesis"/>
    <property type="evidence" value="ECO:0007669"/>
    <property type="project" value="TreeGrafter"/>
</dbReference>
<evidence type="ECO:0000256" key="2">
    <source>
        <dbReference type="ARBA" id="ARBA00022723"/>
    </source>
</evidence>
<dbReference type="GO" id="GO:0005634">
    <property type="term" value="C:nucleus"/>
    <property type="evidence" value="ECO:0007669"/>
    <property type="project" value="UniProtKB-SubCell"/>
</dbReference>
<dbReference type="EMBL" id="CM035416">
    <property type="protein sequence ID" value="KAH7424725.1"/>
    <property type="molecule type" value="Genomic_DNA"/>
</dbReference>
<keyword evidence="4" id="KW-0862">Zinc</keyword>
<feature type="domain" description="B box-type" evidence="10">
    <location>
        <begin position="1"/>
        <end position="47"/>
    </location>
</feature>
<evidence type="ECO:0000256" key="7">
    <source>
        <dbReference type="ARBA" id="ARBA00023242"/>
    </source>
</evidence>
<dbReference type="OrthoDB" id="153872at2759"/>
<dbReference type="GO" id="GO:0008270">
    <property type="term" value="F:zinc ion binding"/>
    <property type="evidence" value="ECO:0007669"/>
    <property type="project" value="UniProtKB-KW"/>
</dbReference>
<dbReference type="EMBL" id="CM035416">
    <property type="protein sequence ID" value="KAH7424726.1"/>
    <property type="molecule type" value="Genomic_DNA"/>
</dbReference>
<dbReference type="InterPro" id="IPR049808">
    <property type="entry name" value="CONSTANS-like_Bbox1"/>
</dbReference>
<name>A0A8T2TSK4_CERRI</name>
<feature type="domain" description="B box-type" evidence="10">
    <location>
        <begin position="52"/>
        <end position="97"/>
    </location>
</feature>
<evidence type="ECO:0000256" key="1">
    <source>
        <dbReference type="ARBA" id="ARBA00004123"/>
    </source>
</evidence>
<keyword evidence="5" id="KW-0805">Transcription regulation</keyword>
<evidence type="ECO:0000259" key="10">
    <source>
        <dbReference type="PROSITE" id="PS50119"/>
    </source>
</evidence>
<keyword evidence="6" id="KW-0804">Transcription</keyword>
<dbReference type="Proteomes" id="UP000825935">
    <property type="component" value="Chromosome 11"/>
</dbReference>
<feature type="compositionally biased region" description="Polar residues" evidence="9">
    <location>
        <begin position="210"/>
        <end position="228"/>
    </location>
</feature>
<keyword evidence="2" id="KW-0479">Metal-binding</keyword>